<reference evidence="3 4" key="1">
    <citation type="submission" date="2018-06" db="EMBL/GenBank/DDBJ databases">
        <title>Actinomadura craniellae sp. nov. isolated from marine sponge Craniella sp.</title>
        <authorList>
            <person name="Li L."/>
            <person name="Xu Q.H."/>
            <person name="Lin H.W."/>
            <person name="Lu Y.H."/>
        </authorList>
    </citation>
    <scope>NUCLEOTIDE SEQUENCE [LARGE SCALE GENOMIC DNA]</scope>
    <source>
        <strain evidence="3 4">LHW63021</strain>
    </source>
</reference>
<dbReference type="OrthoDB" id="3474462at2"/>
<comment type="caution">
    <text evidence="3">The sequence shown here is derived from an EMBL/GenBank/DDBJ whole genome shotgun (WGS) entry which is preliminary data.</text>
</comment>
<name>A0A365H7J3_9ACTN</name>
<gene>
    <name evidence="3" type="ORF">DPM19_10080</name>
</gene>
<accession>A0A365H7J3</accession>
<dbReference type="AlphaFoldDB" id="A0A365H7J3"/>
<evidence type="ECO:0008006" key="5">
    <source>
        <dbReference type="Google" id="ProtNLM"/>
    </source>
</evidence>
<feature type="transmembrane region" description="Helical" evidence="2">
    <location>
        <begin position="29"/>
        <end position="59"/>
    </location>
</feature>
<evidence type="ECO:0000313" key="4">
    <source>
        <dbReference type="Proteomes" id="UP000251891"/>
    </source>
</evidence>
<evidence type="ECO:0000256" key="1">
    <source>
        <dbReference type="SAM" id="MobiDB-lite"/>
    </source>
</evidence>
<dbReference type="Proteomes" id="UP000251891">
    <property type="component" value="Unassembled WGS sequence"/>
</dbReference>
<evidence type="ECO:0000256" key="2">
    <source>
        <dbReference type="SAM" id="Phobius"/>
    </source>
</evidence>
<organism evidence="3 4">
    <name type="scientific">Actinomadura craniellae</name>
    <dbReference type="NCBI Taxonomy" id="2231787"/>
    <lineage>
        <taxon>Bacteria</taxon>
        <taxon>Bacillati</taxon>
        <taxon>Actinomycetota</taxon>
        <taxon>Actinomycetes</taxon>
        <taxon>Streptosporangiales</taxon>
        <taxon>Thermomonosporaceae</taxon>
        <taxon>Actinomadura</taxon>
    </lineage>
</organism>
<evidence type="ECO:0000313" key="3">
    <source>
        <dbReference type="EMBL" id="RAY15075.1"/>
    </source>
</evidence>
<feature type="compositionally biased region" description="Low complexity" evidence="1">
    <location>
        <begin position="1"/>
        <end position="18"/>
    </location>
</feature>
<keyword evidence="2" id="KW-0472">Membrane</keyword>
<dbReference type="EMBL" id="QLYX01000004">
    <property type="protein sequence ID" value="RAY15075.1"/>
    <property type="molecule type" value="Genomic_DNA"/>
</dbReference>
<protein>
    <recommendedName>
        <fullName evidence="5">DUF4190 domain-containing protein</fullName>
    </recommendedName>
</protein>
<feature type="region of interest" description="Disordered" evidence="1">
    <location>
        <begin position="1"/>
        <end position="22"/>
    </location>
</feature>
<keyword evidence="2" id="KW-1133">Transmembrane helix</keyword>
<dbReference type="RefSeq" id="WP_111865373.1">
    <property type="nucleotide sequence ID" value="NZ_QLYX01000004.1"/>
</dbReference>
<feature type="transmembrane region" description="Helical" evidence="2">
    <location>
        <begin position="71"/>
        <end position="94"/>
    </location>
</feature>
<keyword evidence="4" id="KW-1185">Reference proteome</keyword>
<keyword evidence="2" id="KW-0812">Transmembrane</keyword>
<sequence length="144" mass="15344">MNEDPGAGPQTAQQQPGPDESARRSGLRALWLGLGSLLGIFLFPPLALLAGIAAIVFGIRARRAGNPPGAIAGLITGAIGLVISAMVVAMLFILGDELSGYQKCLDRSNTRTDREACQKEYFPKFEDRLNLPRGSMDKYGPLMG</sequence>
<proteinExistence type="predicted"/>